<organism evidence="6">
    <name type="scientific">Absidia glauca</name>
    <name type="common">Pin mould</name>
    <dbReference type="NCBI Taxonomy" id="4829"/>
    <lineage>
        <taxon>Eukaryota</taxon>
        <taxon>Fungi</taxon>
        <taxon>Fungi incertae sedis</taxon>
        <taxon>Mucoromycota</taxon>
        <taxon>Mucoromycotina</taxon>
        <taxon>Mucoromycetes</taxon>
        <taxon>Mucorales</taxon>
        <taxon>Cunninghamellaceae</taxon>
        <taxon>Absidia</taxon>
    </lineage>
</organism>
<gene>
    <name evidence="6" type="primary">ABSGL_13600.1 scaffold 14267</name>
</gene>
<evidence type="ECO:0000256" key="3">
    <source>
        <dbReference type="SAM" id="MobiDB-lite"/>
    </source>
</evidence>
<feature type="region of interest" description="Disordered" evidence="3">
    <location>
        <begin position="405"/>
        <end position="431"/>
    </location>
</feature>
<dbReference type="Proteomes" id="UP000078561">
    <property type="component" value="Unassembled WGS sequence"/>
</dbReference>
<evidence type="ECO:0000256" key="2">
    <source>
        <dbReference type="ARBA" id="ARBA00022737"/>
    </source>
</evidence>
<reference evidence="6" key="1">
    <citation type="submission" date="2016-04" db="EMBL/GenBank/DDBJ databases">
        <authorList>
            <person name="Evans L.H."/>
            <person name="Alamgir A."/>
            <person name="Owens N."/>
            <person name="Weber N.D."/>
            <person name="Virtaneva K."/>
            <person name="Barbian K."/>
            <person name="Babar A."/>
            <person name="Rosenke K."/>
        </authorList>
    </citation>
    <scope>NUCLEOTIDE SEQUENCE [LARGE SCALE GENOMIC DNA]</scope>
    <source>
        <strain evidence="6">CBS 101.48</strain>
    </source>
</reference>
<evidence type="ECO:0000256" key="4">
    <source>
        <dbReference type="SAM" id="SignalP"/>
    </source>
</evidence>
<feature type="compositionally biased region" description="Polar residues" evidence="3">
    <location>
        <begin position="493"/>
        <end position="503"/>
    </location>
</feature>
<dbReference type="Pfam" id="PF16787">
    <property type="entry name" value="NDC10_II"/>
    <property type="match status" value="1"/>
</dbReference>
<dbReference type="InParanoid" id="A0A170AQ93"/>
<dbReference type="InterPro" id="IPR015915">
    <property type="entry name" value="Kelch-typ_b-propeller"/>
</dbReference>
<dbReference type="STRING" id="4829.A0A170AQ93"/>
<keyword evidence="7" id="KW-1185">Reference proteome</keyword>
<evidence type="ECO:0000259" key="5">
    <source>
        <dbReference type="Pfam" id="PF16787"/>
    </source>
</evidence>
<dbReference type="OrthoDB" id="432528at2759"/>
<keyword evidence="4" id="KW-0732">Signal</keyword>
<dbReference type="Gene3D" id="2.120.10.80">
    <property type="entry name" value="Kelch-type beta propeller"/>
    <property type="match status" value="2"/>
</dbReference>
<dbReference type="SUPFAM" id="SSF117281">
    <property type="entry name" value="Kelch motif"/>
    <property type="match status" value="1"/>
</dbReference>
<evidence type="ECO:0000313" key="7">
    <source>
        <dbReference type="Proteomes" id="UP000078561"/>
    </source>
</evidence>
<sequence length="631" mass="69765">MTALLILLLLLVHNPALLALDEVKPEPRWANSCTILVGSLVCFGGETSSGTLLNDVYKLDLYQAWEATQPKWTTIQTPYPIKSRAYFGSAPCWNKGFIVNGGAIELNGMNPTAKNQSISTAYVYHVQGDFWSKPVIKELSTIPPRKQHTATSDYQGRIWMWGGVSDTTTHQGSGTSYYSLWTMIDTNAWLYSIPSAHNANPPPRIDHTATLIANEEILIIGGMIYAKNVTDPLGSSTLLPVSMNQIMLYNTGTGKWRNHTAGGNIPAPRRGHSAVLDWDLDIIIIFGGGTHSMELSFNQWSTTAAKNVSPRYVITMNELHPLIVPLLFTIVANLMDKLMLVTFGKGIDNVGYNNVRILDTSNWEWISTYTPNPGWLSGNINSSSGAFKNNTWIFGRPYLPKNRTFPNWDDPNSSSHGDGSNSSGDGTLAQTTTGESKVKAGIIAAVISGAVVVGHSSSFFSKLGGSIFLVIGKVIQRERRSKQQQRQHPKLEQITQHHNNKQGANLGATYLIKPDNRSSYEHTYDDGGHHKPNEYDLPAVDLSKTSLHDRLAAKELSPGDPIQPTFAENDFVQVIMMLRKTFIQDSALMMELHLCHPIWQHSIFSDPAYLPFKRKVDIIALECSSMLALIS</sequence>
<accession>A0A170AQ93</accession>
<feature type="domain" description="Ndc10" evidence="5">
    <location>
        <begin position="563"/>
        <end position="609"/>
    </location>
</feature>
<name>A0A170AQ93_ABSGL</name>
<feature type="region of interest" description="Disordered" evidence="3">
    <location>
        <begin position="480"/>
        <end position="503"/>
    </location>
</feature>
<dbReference type="InterPro" id="IPR038279">
    <property type="entry name" value="Ndc10_dom2_sf"/>
</dbReference>
<keyword evidence="1" id="KW-0880">Kelch repeat</keyword>
<dbReference type="Pfam" id="PF24681">
    <property type="entry name" value="Kelch_KLHDC2_KLHL20_DRC7"/>
    <property type="match status" value="1"/>
</dbReference>
<dbReference type="AlphaFoldDB" id="A0A170AQ93"/>
<dbReference type="EMBL" id="LT554871">
    <property type="protein sequence ID" value="SAM07942.1"/>
    <property type="molecule type" value="Genomic_DNA"/>
</dbReference>
<dbReference type="InterPro" id="IPR031872">
    <property type="entry name" value="NDC10_II"/>
</dbReference>
<keyword evidence="2" id="KW-0677">Repeat</keyword>
<feature type="signal peptide" evidence="4">
    <location>
        <begin position="1"/>
        <end position="19"/>
    </location>
</feature>
<feature type="compositionally biased region" description="Low complexity" evidence="3">
    <location>
        <begin position="409"/>
        <end position="426"/>
    </location>
</feature>
<proteinExistence type="predicted"/>
<feature type="chain" id="PRO_5007903080" description="Ndc10 domain-containing protein" evidence="4">
    <location>
        <begin position="20"/>
        <end position="631"/>
    </location>
</feature>
<evidence type="ECO:0000313" key="6">
    <source>
        <dbReference type="EMBL" id="SAM07942.1"/>
    </source>
</evidence>
<dbReference type="PANTHER" id="PTHR46093">
    <property type="entry name" value="ACYL-COA-BINDING DOMAIN-CONTAINING PROTEIN 5"/>
    <property type="match status" value="1"/>
</dbReference>
<dbReference type="GO" id="GO:0003677">
    <property type="term" value="F:DNA binding"/>
    <property type="evidence" value="ECO:0007669"/>
    <property type="project" value="InterPro"/>
</dbReference>
<evidence type="ECO:0000256" key="1">
    <source>
        <dbReference type="ARBA" id="ARBA00022441"/>
    </source>
</evidence>
<protein>
    <recommendedName>
        <fullName evidence="5">Ndc10 domain-containing protein</fullName>
    </recommendedName>
</protein>
<dbReference type="PANTHER" id="PTHR46093:SF3">
    <property type="entry name" value="ACYL-COA-BINDING DOMAIN-CONTAINING PROTEIN 4"/>
    <property type="match status" value="1"/>
</dbReference>
<dbReference type="Gene3D" id="1.10.443.20">
    <property type="entry name" value="Centromere DNA-binding protein complex CBF3 subunit, domain 2"/>
    <property type="match status" value="1"/>
</dbReference>